<gene>
    <name evidence="17" type="primary">ribF</name>
    <name evidence="17" type="ORF">Y958_03305</name>
</gene>
<dbReference type="InterPro" id="IPR014729">
    <property type="entry name" value="Rossmann-like_a/b/a_fold"/>
</dbReference>
<dbReference type="UniPathway" id="UPA00277">
    <property type="reaction ID" value="UER00407"/>
</dbReference>
<evidence type="ECO:0000256" key="8">
    <source>
        <dbReference type="ARBA" id="ARBA00022741"/>
    </source>
</evidence>
<dbReference type="InterPro" id="IPR015865">
    <property type="entry name" value="Riboflavin_kinase_bac/euk"/>
</dbReference>
<keyword evidence="9 15" id="KW-0418">Kinase</keyword>
<dbReference type="Proteomes" id="UP000197153">
    <property type="component" value="Chromosome 1"/>
</dbReference>
<dbReference type="InterPro" id="IPR023465">
    <property type="entry name" value="Riboflavin_kinase_dom_sf"/>
</dbReference>
<proteinExistence type="inferred from homology"/>
<evidence type="ECO:0000256" key="6">
    <source>
        <dbReference type="ARBA" id="ARBA00022679"/>
    </source>
</evidence>
<evidence type="ECO:0000256" key="7">
    <source>
        <dbReference type="ARBA" id="ARBA00022695"/>
    </source>
</evidence>
<dbReference type="PANTHER" id="PTHR22749">
    <property type="entry name" value="RIBOFLAVIN KINASE/FMN ADENYLYLTRANSFERASE"/>
    <property type="match status" value="1"/>
</dbReference>
<dbReference type="GO" id="GO:0006747">
    <property type="term" value="P:FAD biosynthetic process"/>
    <property type="evidence" value="ECO:0007669"/>
    <property type="project" value="UniProtKB-UniRule"/>
</dbReference>
<keyword evidence="6 15" id="KW-0808">Transferase</keyword>
<protein>
    <recommendedName>
        <fullName evidence="15">Riboflavin biosynthesis protein</fullName>
    </recommendedName>
    <domain>
        <recommendedName>
            <fullName evidence="15">Riboflavin kinase</fullName>
            <ecNumber evidence="15">2.7.1.26</ecNumber>
        </recommendedName>
        <alternativeName>
            <fullName evidence="15">Flavokinase</fullName>
        </alternativeName>
    </domain>
    <domain>
        <recommendedName>
            <fullName evidence="15">FMN adenylyltransferase</fullName>
            <ecNumber evidence="15">2.7.7.2</ecNumber>
        </recommendedName>
        <alternativeName>
            <fullName evidence="15">FAD pyrophosphorylase</fullName>
        </alternativeName>
        <alternativeName>
            <fullName evidence="15">FAD synthase</fullName>
        </alternativeName>
    </domain>
</protein>
<keyword evidence="5 15" id="KW-0288">FMN</keyword>
<dbReference type="SUPFAM" id="SSF52374">
    <property type="entry name" value="Nucleotidylyl transferase"/>
    <property type="match status" value="1"/>
</dbReference>
<keyword evidence="7 15" id="KW-0548">Nucleotidyltransferase</keyword>
<comment type="similarity">
    <text evidence="15">Belongs to the ribF family.</text>
</comment>
<dbReference type="PIRSF" id="PIRSF004491">
    <property type="entry name" value="FAD_Synth"/>
    <property type="match status" value="1"/>
</dbReference>
<keyword evidence="12" id="KW-0511">Multifunctional enzyme</keyword>
<keyword evidence="18" id="KW-1185">Reference proteome</keyword>
<dbReference type="FunFam" id="3.40.50.620:FF:000021">
    <property type="entry name" value="Riboflavin biosynthesis protein"/>
    <property type="match status" value="1"/>
</dbReference>
<evidence type="ECO:0000256" key="4">
    <source>
        <dbReference type="ARBA" id="ARBA00022630"/>
    </source>
</evidence>
<keyword evidence="4 15" id="KW-0285">Flavoprotein</keyword>
<keyword evidence="10 15" id="KW-0274">FAD</keyword>
<evidence type="ECO:0000256" key="3">
    <source>
        <dbReference type="ARBA" id="ARBA00005201"/>
    </source>
</evidence>
<dbReference type="InterPro" id="IPR015864">
    <property type="entry name" value="FAD_synthase"/>
</dbReference>
<evidence type="ECO:0000313" key="17">
    <source>
        <dbReference type="EMBL" id="ASG19964.1"/>
    </source>
</evidence>
<dbReference type="InterPro" id="IPR002606">
    <property type="entry name" value="Riboflavin_kinase_bac"/>
</dbReference>
<feature type="domain" description="Riboflavin kinase" evidence="16">
    <location>
        <begin position="184"/>
        <end position="311"/>
    </location>
</feature>
<evidence type="ECO:0000256" key="11">
    <source>
        <dbReference type="ARBA" id="ARBA00022840"/>
    </source>
</evidence>
<evidence type="ECO:0000256" key="12">
    <source>
        <dbReference type="ARBA" id="ARBA00023268"/>
    </source>
</evidence>
<evidence type="ECO:0000313" key="18">
    <source>
        <dbReference type="Proteomes" id="UP000197153"/>
    </source>
</evidence>
<evidence type="ECO:0000256" key="9">
    <source>
        <dbReference type="ARBA" id="ARBA00022777"/>
    </source>
</evidence>
<dbReference type="NCBIfam" id="NF004160">
    <property type="entry name" value="PRK05627.1-3"/>
    <property type="match status" value="1"/>
</dbReference>
<comment type="pathway">
    <text evidence="3 15">Cofactor biosynthesis; FMN biosynthesis; FMN from riboflavin (ATP route): step 1/1.</text>
</comment>
<dbReference type="Gene3D" id="3.40.50.620">
    <property type="entry name" value="HUPs"/>
    <property type="match status" value="1"/>
</dbReference>
<keyword evidence="11 15" id="KW-0067">ATP-binding</keyword>
<dbReference type="PANTHER" id="PTHR22749:SF6">
    <property type="entry name" value="RIBOFLAVIN KINASE"/>
    <property type="match status" value="1"/>
</dbReference>
<keyword evidence="8 15" id="KW-0547">Nucleotide-binding</keyword>
<dbReference type="UniPathway" id="UPA00276">
    <property type="reaction ID" value="UER00406"/>
</dbReference>
<dbReference type="Gene3D" id="2.40.30.30">
    <property type="entry name" value="Riboflavin kinase-like"/>
    <property type="match status" value="1"/>
</dbReference>
<comment type="pathway">
    <text evidence="2 15">Cofactor biosynthesis; FAD biosynthesis; FAD from FMN: step 1/1.</text>
</comment>
<dbReference type="GO" id="GO:0005524">
    <property type="term" value="F:ATP binding"/>
    <property type="evidence" value="ECO:0007669"/>
    <property type="project" value="UniProtKB-UniRule"/>
</dbReference>
<comment type="function">
    <text evidence="1">Catalyzes the phosphorylation of riboflavin to FMN followed by the adenylation of FMN to FAD.</text>
</comment>
<dbReference type="NCBIfam" id="TIGR00083">
    <property type="entry name" value="ribF"/>
    <property type="match status" value="1"/>
</dbReference>
<evidence type="ECO:0000256" key="10">
    <source>
        <dbReference type="ARBA" id="ARBA00022827"/>
    </source>
</evidence>
<dbReference type="SMART" id="SM00904">
    <property type="entry name" value="Flavokinase"/>
    <property type="match status" value="1"/>
</dbReference>
<dbReference type="NCBIfam" id="NF004163">
    <property type="entry name" value="PRK05627.1-6"/>
    <property type="match status" value="1"/>
</dbReference>
<dbReference type="RefSeq" id="WP_088870897.1">
    <property type="nucleotide sequence ID" value="NZ_CP022110.1"/>
</dbReference>
<evidence type="ECO:0000256" key="2">
    <source>
        <dbReference type="ARBA" id="ARBA00004726"/>
    </source>
</evidence>
<evidence type="ECO:0000256" key="15">
    <source>
        <dbReference type="PIRNR" id="PIRNR004491"/>
    </source>
</evidence>
<dbReference type="EC" id="2.7.7.2" evidence="15"/>
<dbReference type="EC" id="2.7.1.26" evidence="15"/>
<accession>A0A248JP07</accession>
<sequence>MKLLRHYEDAPAELRGAVVALGNFDGVHRGHRAVIGQARALADDLGRPAGVVTFEPHPRSFFRPNDPPFRLTPLRIKTHLIEALGMDAMVVLHFDAALAGMTAEEFVDTVLVQGLGVRHVVAGYDFLFGHNRSGDMALLRALGARHGFGVTEARPVANGAGEPYSSTAVRRHLQEGRPQEAAAILGHPFEIEGRVEHGDKRGRTIGFPTANIEIHDYLRPHFGVYAVRAGVDEGAGTVWLDGVANLGRRPTVGGTVERLEAHLFDFDGDLYGRHVRVQLLDFIRPEMKFENFQALKDQIARDADEARRRLAALPGA</sequence>
<evidence type="ECO:0000256" key="13">
    <source>
        <dbReference type="ARBA" id="ARBA00047880"/>
    </source>
</evidence>
<evidence type="ECO:0000259" key="16">
    <source>
        <dbReference type="SMART" id="SM00904"/>
    </source>
</evidence>
<dbReference type="GO" id="GO:0009231">
    <property type="term" value="P:riboflavin biosynthetic process"/>
    <property type="evidence" value="ECO:0007669"/>
    <property type="project" value="InterPro"/>
</dbReference>
<evidence type="ECO:0000256" key="14">
    <source>
        <dbReference type="ARBA" id="ARBA00049494"/>
    </source>
</evidence>
<dbReference type="EMBL" id="CP022110">
    <property type="protein sequence ID" value="ASG19964.1"/>
    <property type="molecule type" value="Genomic_DNA"/>
</dbReference>
<dbReference type="NCBIfam" id="NF004159">
    <property type="entry name" value="PRK05627.1-2"/>
    <property type="match status" value="1"/>
</dbReference>
<dbReference type="GO" id="GO:0008531">
    <property type="term" value="F:riboflavin kinase activity"/>
    <property type="evidence" value="ECO:0007669"/>
    <property type="project" value="UniProtKB-UniRule"/>
</dbReference>
<comment type="catalytic activity">
    <reaction evidence="13 15">
        <text>riboflavin + ATP = FMN + ADP + H(+)</text>
        <dbReference type="Rhea" id="RHEA:14357"/>
        <dbReference type="ChEBI" id="CHEBI:15378"/>
        <dbReference type="ChEBI" id="CHEBI:30616"/>
        <dbReference type="ChEBI" id="CHEBI:57986"/>
        <dbReference type="ChEBI" id="CHEBI:58210"/>
        <dbReference type="ChEBI" id="CHEBI:456216"/>
        <dbReference type="EC" id="2.7.1.26"/>
    </reaction>
</comment>
<comment type="catalytic activity">
    <reaction evidence="14 15">
        <text>FMN + ATP + H(+) = FAD + diphosphate</text>
        <dbReference type="Rhea" id="RHEA:17237"/>
        <dbReference type="ChEBI" id="CHEBI:15378"/>
        <dbReference type="ChEBI" id="CHEBI:30616"/>
        <dbReference type="ChEBI" id="CHEBI:33019"/>
        <dbReference type="ChEBI" id="CHEBI:57692"/>
        <dbReference type="ChEBI" id="CHEBI:58210"/>
        <dbReference type="EC" id="2.7.7.2"/>
    </reaction>
</comment>
<dbReference type="CDD" id="cd02064">
    <property type="entry name" value="FAD_synthetase_N"/>
    <property type="match status" value="1"/>
</dbReference>
<name>A0A248JP07_9PROT</name>
<reference evidence="17 18" key="1">
    <citation type="submission" date="2017-06" db="EMBL/GenBank/DDBJ databases">
        <title>Complete genome sequence of Nitrospirillum amazonense strain CBAmC, an endophytic nitrogen-fixing and plant growth-promoting bacterium, isolated from sugarcane.</title>
        <authorList>
            <person name="Schwab S."/>
            <person name="dos Santos Teixeira K.R."/>
            <person name="Simoes Araujo J.L."/>
            <person name="Soares Vidal M."/>
            <person name="Borges de Freitas H.R."/>
            <person name="Rivello Crivelaro A.L."/>
            <person name="Bueno de Camargo Nunes A."/>
            <person name="dos Santos C.M."/>
            <person name="Palmeira da Silva Rosa D."/>
            <person name="da Silva Padilha D."/>
            <person name="da Silva E."/>
            <person name="Araujo Terra L."/>
            <person name="Soares Mendes V."/>
            <person name="Farinelli L."/>
            <person name="Magalhaes Cruz L."/>
            <person name="Baldani J.I."/>
        </authorList>
    </citation>
    <scope>NUCLEOTIDE SEQUENCE [LARGE SCALE GENOMIC DNA]</scope>
    <source>
        <strain evidence="17 18">CBAmC</strain>
    </source>
</reference>
<dbReference type="KEGG" id="nao:Y958_03305"/>
<dbReference type="SUPFAM" id="SSF82114">
    <property type="entry name" value="Riboflavin kinase-like"/>
    <property type="match status" value="1"/>
</dbReference>
<dbReference type="InterPro" id="IPR023468">
    <property type="entry name" value="Riboflavin_kinase"/>
</dbReference>
<dbReference type="Pfam" id="PF06574">
    <property type="entry name" value="FAD_syn"/>
    <property type="match status" value="1"/>
</dbReference>
<dbReference type="GO" id="GO:0009398">
    <property type="term" value="P:FMN biosynthetic process"/>
    <property type="evidence" value="ECO:0007669"/>
    <property type="project" value="UniProtKB-UniRule"/>
</dbReference>
<dbReference type="AlphaFoldDB" id="A0A248JP07"/>
<organism evidence="17 18">
    <name type="scientific">Nitrospirillum viridazoti CBAmc</name>
    <dbReference type="NCBI Taxonomy" id="1441467"/>
    <lineage>
        <taxon>Bacteria</taxon>
        <taxon>Pseudomonadati</taxon>
        <taxon>Pseudomonadota</taxon>
        <taxon>Alphaproteobacteria</taxon>
        <taxon>Rhodospirillales</taxon>
        <taxon>Azospirillaceae</taxon>
        <taxon>Nitrospirillum</taxon>
        <taxon>Nitrospirillum viridazoti</taxon>
    </lineage>
</organism>
<dbReference type="GO" id="GO:0003919">
    <property type="term" value="F:FMN adenylyltransferase activity"/>
    <property type="evidence" value="ECO:0007669"/>
    <property type="project" value="UniProtKB-UniRule"/>
</dbReference>
<evidence type="ECO:0000256" key="5">
    <source>
        <dbReference type="ARBA" id="ARBA00022643"/>
    </source>
</evidence>
<evidence type="ECO:0000256" key="1">
    <source>
        <dbReference type="ARBA" id="ARBA00002121"/>
    </source>
</evidence>
<dbReference type="Pfam" id="PF01687">
    <property type="entry name" value="Flavokinase"/>
    <property type="match status" value="1"/>
</dbReference>